<evidence type="ECO:0000256" key="1">
    <source>
        <dbReference type="SAM" id="MobiDB-lite"/>
    </source>
</evidence>
<dbReference type="KEGG" id="pbf:CFX0092_A1203"/>
<sequence length="488" mass="52391">MLMPMTNIVRTDPRLIRFLLPALLITLITLSLAGCGTAQPIAEATQTLPPAPTAAATTGPAMNAYPPPATAYPAPGEAGATPSAGAYPAVATPEPGTTARASETAQTAPVATSPVLLPFIGEGPAATAESIAAIAPTALPPATATIAPTPAPSTTAAVSAAQPTPIAVVDFAAAAADLAAQGQQLAYNKIGFHVTFLEDRDQLDGYTERLDAEGVPFFLKSVDNAEPLYRAQELMKVSGVPHTLVYRSTKYDVPDYDMDPVLAAETYWELEKAIWPPELDPDLVWLETMNELDKERSEWLAQFALRTAQLALRDGQRWAAFGWASGEPEPADWESPAMLELLRLIGENPDRLAIALHEYSYTTDDIGHDYPFKVGRFLELFRVADAHGIPRPTVLITEWGWAYNEIPAEPLAMEDVTWAARLYGAYPQVLGAAIWNLGRLEDIFPALNTQARDLIGNMTALSLDSYFSAPAPPRQAPLDAAQFPPPTN</sequence>
<dbReference type="InterPro" id="IPR017853">
    <property type="entry name" value="GH"/>
</dbReference>
<name>A0A160SZQ5_9CHLR</name>
<dbReference type="Proteomes" id="UP000215027">
    <property type="component" value="Chromosome I"/>
</dbReference>
<organism evidence="2 3">
    <name type="scientific">Candidatus Promineifilum breve</name>
    <dbReference type="NCBI Taxonomy" id="1806508"/>
    <lineage>
        <taxon>Bacteria</taxon>
        <taxon>Bacillati</taxon>
        <taxon>Chloroflexota</taxon>
        <taxon>Ardenticatenia</taxon>
        <taxon>Candidatus Promineifilales</taxon>
        <taxon>Candidatus Promineifilaceae</taxon>
        <taxon>Candidatus Promineifilum</taxon>
    </lineage>
</organism>
<dbReference type="SUPFAM" id="SSF51445">
    <property type="entry name" value="(Trans)glycosidases"/>
    <property type="match status" value="1"/>
</dbReference>
<evidence type="ECO:0000313" key="3">
    <source>
        <dbReference type="Proteomes" id="UP000215027"/>
    </source>
</evidence>
<accession>A0A160SZQ5</accession>
<feature type="region of interest" description="Disordered" evidence="1">
    <location>
        <begin position="83"/>
        <end position="107"/>
    </location>
</feature>
<keyword evidence="3" id="KW-1185">Reference proteome</keyword>
<dbReference type="Gene3D" id="3.20.20.80">
    <property type="entry name" value="Glycosidases"/>
    <property type="match status" value="1"/>
</dbReference>
<gene>
    <name evidence="2" type="ORF">CFX0092_A1203</name>
</gene>
<protein>
    <submittedName>
        <fullName evidence="2">Uncharacterized protein</fullName>
    </submittedName>
</protein>
<evidence type="ECO:0000313" key="2">
    <source>
        <dbReference type="EMBL" id="CUS03081.2"/>
    </source>
</evidence>
<proteinExistence type="predicted"/>
<reference evidence="2" key="1">
    <citation type="submission" date="2016-01" db="EMBL/GenBank/DDBJ databases">
        <authorList>
            <person name="Mcilroy J.S."/>
            <person name="Karst M S."/>
            <person name="Albertsen M."/>
        </authorList>
    </citation>
    <scope>NUCLEOTIDE SEQUENCE</scope>
    <source>
        <strain evidence="2">Cfx-K</strain>
    </source>
</reference>
<dbReference type="EMBL" id="LN890655">
    <property type="protein sequence ID" value="CUS03081.2"/>
    <property type="molecule type" value="Genomic_DNA"/>
</dbReference>
<dbReference type="AlphaFoldDB" id="A0A160SZQ5"/>